<feature type="region of interest" description="Disordered" evidence="1">
    <location>
        <begin position="1"/>
        <end position="83"/>
    </location>
</feature>
<protein>
    <submittedName>
        <fullName evidence="2">Uncharacterized protein</fullName>
    </submittedName>
</protein>
<evidence type="ECO:0000256" key="1">
    <source>
        <dbReference type="SAM" id="MobiDB-lite"/>
    </source>
</evidence>
<evidence type="ECO:0000313" key="3">
    <source>
        <dbReference type="Proteomes" id="UP001049176"/>
    </source>
</evidence>
<reference evidence="2" key="1">
    <citation type="journal article" date="2021" name="Genome Biol. Evol.">
        <title>The assembled and annotated genome of the fairy-ring fungus Marasmius oreades.</title>
        <authorList>
            <person name="Hiltunen M."/>
            <person name="Ament-Velasquez S.L."/>
            <person name="Johannesson H."/>
        </authorList>
    </citation>
    <scope>NUCLEOTIDE SEQUENCE</scope>
    <source>
        <strain evidence="2">03SP1</strain>
    </source>
</reference>
<dbReference type="EMBL" id="CM032186">
    <property type="protein sequence ID" value="KAG7091350.1"/>
    <property type="molecule type" value="Genomic_DNA"/>
</dbReference>
<dbReference type="Proteomes" id="UP001049176">
    <property type="component" value="Chromosome 6"/>
</dbReference>
<gene>
    <name evidence="2" type="ORF">E1B28_010392</name>
</gene>
<organism evidence="2 3">
    <name type="scientific">Marasmius oreades</name>
    <name type="common">fairy-ring Marasmius</name>
    <dbReference type="NCBI Taxonomy" id="181124"/>
    <lineage>
        <taxon>Eukaryota</taxon>
        <taxon>Fungi</taxon>
        <taxon>Dikarya</taxon>
        <taxon>Basidiomycota</taxon>
        <taxon>Agaricomycotina</taxon>
        <taxon>Agaricomycetes</taxon>
        <taxon>Agaricomycetidae</taxon>
        <taxon>Agaricales</taxon>
        <taxon>Marasmiineae</taxon>
        <taxon>Marasmiaceae</taxon>
        <taxon>Marasmius</taxon>
    </lineage>
</organism>
<dbReference type="AlphaFoldDB" id="A0A9P7RX59"/>
<proteinExistence type="predicted"/>
<name>A0A9P7RX59_9AGAR</name>
<evidence type="ECO:0000313" key="2">
    <source>
        <dbReference type="EMBL" id="KAG7091350.1"/>
    </source>
</evidence>
<comment type="caution">
    <text evidence="2">The sequence shown here is derived from an EMBL/GenBank/DDBJ whole genome shotgun (WGS) entry which is preliminary data.</text>
</comment>
<sequence length="237" mass="26319">MWRHLVGGTPVSEDSVPTNGRGRKKGKGKNTIEELPAIVGRKRKHRMKSMSVTPSIADGDDDGGREQQSNHLPPPPPPQGLKAMEDADLEDGEISEGVLPEKMSCVILLSPPLFALASPVHFLPPPDCHANISSTSCREALWALDSNIKSNDRLQGFKTFILAADNSTETPPSQQQVIEQELKNESVRRLYAIWWKMFDVNNQPSATRKLEDIGHGIFHVSWEFDMRYKAKAGSLRS</sequence>
<dbReference type="RefSeq" id="XP_043007820.1">
    <property type="nucleotide sequence ID" value="XM_043155354.1"/>
</dbReference>
<accession>A0A9P7RX59</accession>
<dbReference type="KEGG" id="more:E1B28_010392"/>
<keyword evidence="3" id="KW-1185">Reference proteome</keyword>
<dbReference type="GeneID" id="66079468"/>